<dbReference type="HOGENOM" id="CLU_2391851_0_0_1"/>
<evidence type="ECO:0000313" key="3">
    <source>
        <dbReference type="Proteomes" id="UP000016934"/>
    </source>
</evidence>
<dbReference type="EMBL" id="KB445640">
    <property type="protein sequence ID" value="EMD66161.1"/>
    <property type="molecule type" value="Genomic_DNA"/>
</dbReference>
<gene>
    <name evidence="2" type="ORF">COCSADRAFT_197670</name>
</gene>
<organism evidence="2 3">
    <name type="scientific">Cochliobolus sativus (strain ND90Pr / ATCC 201652)</name>
    <name type="common">Common root rot and spot blotch fungus</name>
    <name type="synonym">Bipolaris sorokiniana</name>
    <dbReference type="NCBI Taxonomy" id="665912"/>
    <lineage>
        <taxon>Eukaryota</taxon>
        <taxon>Fungi</taxon>
        <taxon>Dikarya</taxon>
        <taxon>Ascomycota</taxon>
        <taxon>Pezizomycotina</taxon>
        <taxon>Dothideomycetes</taxon>
        <taxon>Pleosporomycetidae</taxon>
        <taxon>Pleosporales</taxon>
        <taxon>Pleosporineae</taxon>
        <taxon>Pleosporaceae</taxon>
        <taxon>Bipolaris</taxon>
    </lineage>
</organism>
<reference evidence="3" key="2">
    <citation type="journal article" date="2013" name="PLoS Genet.">
        <title>Comparative genome structure, secondary metabolite, and effector coding capacity across Cochliobolus pathogens.</title>
        <authorList>
            <person name="Condon B.J."/>
            <person name="Leng Y."/>
            <person name="Wu D."/>
            <person name="Bushley K.E."/>
            <person name="Ohm R.A."/>
            <person name="Otillar R."/>
            <person name="Martin J."/>
            <person name="Schackwitz W."/>
            <person name="Grimwood J."/>
            <person name="MohdZainudin N."/>
            <person name="Xue C."/>
            <person name="Wang R."/>
            <person name="Manning V.A."/>
            <person name="Dhillon B."/>
            <person name="Tu Z.J."/>
            <person name="Steffenson B.J."/>
            <person name="Salamov A."/>
            <person name="Sun H."/>
            <person name="Lowry S."/>
            <person name="LaButti K."/>
            <person name="Han J."/>
            <person name="Copeland A."/>
            <person name="Lindquist E."/>
            <person name="Barry K."/>
            <person name="Schmutz J."/>
            <person name="Baker S.E."/>
            <person name="Ciuffetti L.M."/>
            <person name="Grigoriev I.V."/>
            <person name="Zhong S."/>
            <person name="Turgeon B.G."/>
        </authorList>
    </citation>
    <scope>NUCLEOTIDE SEQUENCE [LARGE SCALE GENOMIC DNA]</scope>
    <source>
        <strain evidence="3">ND90Pr / ATCC 201652</strain>
    </source>
</reference>
<reference evidence="2 3" key="1">
    <citation type="journal article" date="2012" name="PLoS Pathog.">
        <title>Diverse lifestyles and strategies of plant pathogenesis encoded in the genomes of eighteen Dothideomycetes fungi.</title>
        <authorList>
            <person name="Ohm R.A."/>
            <person name="Feau N."/>
            <person name="Henrissat B."/>
            <person name="Schoch C.L."/>
            <person name="Horwitz B.A."/>
            <person name="Barry K.W."/>
            <person name="Condon B.J."/>
            <person name="Copeland A.C."/>
            <person name="Dhillon B."/>
            <person name="Glaser F."/>
            <person name="Hesse C.N."/>
            <person name="Kosti I."/>
            <person name="LaButti K."/>
            <person name="Lindquist E.A."/>
            <person name="Lucas S."/>
            <person name="Salamov A.A."/>
            <person name="Bradshaw R.E."/>
            <person name="Ciuffetti L."/>
            <person name="Hamelin R.C."/>
            <person name="Kema G.H.J."/>
            <person name="Lawrence C."/>
            <person name="Scott J.A."/>
            <person name="Spatafora J.W."/>
            <person name="Turgeon B.G."/>
            <person name="de Wit P.J.G.M."/>
            <person name="Zhong S."/>
            <person name="Goodwin S.B."/>
            <person name="Grigoriev I.V."/>
        </authorList>
    </citation>
    <scope>NUCLEOTIDE SEQUENCE [LARGE SCALE GENOMIC DNA]</scope>
    <source>
        <strain evidence="3">ND90Pr / ATCC 201652</strain>
    </source>
</reference>
<name>M2TAE3_COCSN</name>
<protein>
    <submittedName>
        <fullName evidence="2">Uncharacterized protein</fullName>
    </submittedName>
</protein>
<dbReference type="KEGG" id="bsc:COCSADRAFT_197670"/>
<keyword evidence="3" id="KW-1185">Reference proteome</keyword>
<accession>M2TAE3</accession>
<feature type="non-terminal residue" evidence="2">
    <location>
        <position position="1"/>
    </location>
</feature>
<evidence type="ECO:0000313" key="2">
    <source>
        <dbReference type="EMBL" id="EMD66161.1"/>
    </source>
</evidence>
<feature type="region of interest" description="Disordered" evidence="1">
    <location>
        <begin position="22"/>
        <end position="46"/>
    </location>
</feature>
<dbReference type="Proteomes" id="UP000016934">
    <property type="component" value="Unassembled WGS sequence"/>
</dbReference>
<dbReference type="AlphaFoldDB" id="M2TAE3"/>
<dbReference type="GeneID" id="19134029"/>
<dbReference type="RefSeq" id="XP_007697722.1">
    <property type="nucleotide sequence ID" value="XM_007699532.1"/>
</dbReference>
<proteinExistence type="predicted"/>
<feature type="region of interest" description="Disordered" evidence="1">
    <location>
        <begin position="72"/>
        <end position="94"/>
    </location>
</feature>
<sequence>THTHTHANYAKHTHPYTYHAHRRPLPAYRPPQRLTRSCLQPAPNKKKTFSPSFPCPLRHYCHLSLSLPFFLPGKKGKNKNKTKERVHIRVRKKN</sequence>
<evidence type="ECO:0000256" key="1">
    <source>
        <dbReference type="SAM" id="MobiDB-lite"/>
    </source>
</evidence>